<protein>
    <submittedName>
        <fullName evidence="3">Putative transcriptional regulator</fullName>
    </submittedName>
</protein>
<dbReference type="PROSITE" id="PS50943">
    <property type="entry name" value="HTH_CROC1"/>
    <property type="match status" value="1"/>
</dbReference>
<proteinExistence type="predicted"/>
<dbReference type="Proteomes" id="UP000242520">
    <property type="component" value="Unassembled WGS sequence"/>
</dbReference>
<feature type="domain" description="HTH cro/C1-type" evidence="2">
    <location>
        <begin position="6"/>
        <end position="60"/>
    </location>
</feature>
<dbReference type="InterPro" id="IPR001387">
    <property type="entry name" value="Cro/C1-type_HTH"/>
</dbReference>
<accession>A0A1M5PXN8</accession>
<name>A0A1M5PXN8_9FIRM</name>
<evidence type="ECO:0000313" key="4">
    <source>
        <dbReference type="Proteomes" id="UP000242520"/>
    </source>
</evidence>
<dbReference type="CDD" id="cd00093">
    <property type="entry name" value="HTH_XRE"/>
    <property type="match status" value="1"/>
</dbReference>
<dbReference type="PANTHER" id="PTHR46558:SF4">
    <property type="entry name" value="DNA-BIDING PHAGE PROTEIN"/>
    <property type="match status" value="1"/>
</dbReference>
<dbReference type="GO" id="GO:0003677">
    <property type="term" value="F:DNA binding"/>
    <property type="evidence" value="ECO:0007669"/>
    <property type="project" value="UniProtKB-KW"/>
</dbReference>
<dbReference type="SUPFAM" id="SSF47413">
    <property type="entry name" value="lambda repressor-like DNA-binding domains"/>
    <property type="match status" value="1"/>
</dbReference>
<dbReference type="Gene3D" id="1.10.260.40">
    <property type="entry name" value="lambda repressor-like DNA-binding domains"/>
    <property type="match status" value="1"/>
</dbReference>
<dbReference type="OrthoDB" id="48775at2"/>
<keyword evidence="4" id="KW-1185">Reference proteome</keyword>
<keyword evidence="1" id="KW-0238">DNA-binding</keyword>
<evidence type="ECO:0000259" key="2">
    <source>
        <dbReference type="PROSITE" id="PS50943"/>
    </source>
</evidence>
<organism evidence="3 4">
    <name type="scientific">Tepidibacter thalassicus DSM 15285</name>
    <dbReference type="NCBI Taxonomy" id="1123350"/>
    <lineage>
        <taxon>Bacteria</taxon>
        <taxon>Bacillati</taxon>
        <taxon>Bacillota</taxon>
        <taxon>Clostridia</taxon>
        <taxon>Peptostreptococcales</taxon>
        <taxon>Peptostreptococcaceae</taxon>
        <taxon>Tepidibacter</taxon>
    </lineage>
</organism>
<dbReference type="InterPro" id="IPR010982">
    <property type="entry name" value="Lambda_DNA-bd_dom_sf"/>
</dbReference>
<dbReference type="SMART" id="SM00530">
    <property type="entry name" value="HTH_XRE"/>
    <property type="match status" value="1"/>
</dbReference>
<gene>
    <name evidence="3" type="ORF">SAMN02744040_00661</name>
</gene>
<dbReference type="Pfam" id="PF01381">
    <property type="entry name" value="HTH_3"/>
    <property type="match status" value="1"/>
</dbReference>
<dbReference type="AlphaFoldDB" id="A0A1M5PXN8"/>
<dbReference type="STRING" id="1123350.SAMN02744040_00661"/>
<sequence>MKRELLQKLRKKNNLTQQEVAEILEITPVFYGMIERGERNPSLELAKKIADLFDSTIDEIFFNTKLYKLYNGQSTA</sequence>
<reference evidence="4" key="1">
    <citation type="submission" date="2016-11" db="EMBL/GenBank/DDBJ databases">
        <authorList>
            <person name="Varghese N."/>
            <person name="Submissions S."/>
        </authorList>
    </citation>
    <scope>NUCLEOTIDE SEQUENCE [LARGE SCALE GENOMIC DNA]</scope>
    <source>
        <strain evidence="4">DSM 15285</strain>
    </source>
</reference>
<dbReference type="EMBL" id="FQXH01000007">
    <property type="protein sequence ID" value="SHH06466.1"/>
    <property type="molecule type" value="Genomic_DNA"/>
</dbReference>
<dbReference type="PANTHER" id="PTHR46558">
    <property type="entry name" value="TRACRIPTIONAL REGULATORY PROTEIN-RELATED-RELATED"/>
    <property type="match status" value="1"/>
</dbReference>
<evidence type="ECO:0000256" key="1">
    <source>
        <dbReference type="ARBA" id="ARBA00023125"/>
    </source>
</evidence>
<evidence type="ECO:0000313" key="3">
    <source>
        <dbReference type="EMBL" id="SHH06466.1"/>
    </source>
</evidence>
<dbReference type="RefSeq" id="WP_072723615.1">
    <property type="nucleotide sequence ID" value="NZ_FQXH01000007.1"/>
</dbReference>